<dbReference type="EMBL" id="SMFL01000015">
    <property type="protein sequence ID" value="TDE10515.1"/>
    <property type="molecule type" value="Genomic_DNA"/>
</dbReference>
<dbReference type="OrthoDB" id="9863352at2"/>
<name>A0A4R5DIC7_9BACT</name>
<evidence type="ECO:0000313" key="2">
    <source>
        <dbReference type="Proteomes" id="UP000294850"/>
    </source>
</evidence>
<organism evidence="1 2">
    <name type="scientific">Dyadobacter psychrotolerans</name>
    <dbReference type="NCBI Taxonomy" id="2541721"/>
    <lineage>
        <taxon>Bacteria</taxon>
        <taxon>Pseudomonadati</taxon>
        <taxon>Bacteroidota</taxon>
        <taxon>Cytophagia</taxon>
        <taxon>Cytophagales</taxon>
        <taxon>Spirosomataceae</taxon>
        <taxon>Dyadobacter</taxon>
    </lineage>
</organism>
<keyword evidence="2" id="KW-1185">Reference proteome</keyword>
<proteinExistence type="predicted"/>
<reference evidence="1 2" key="1">
    <citation type="submission" date="2019-03" db="EMBL/GenBank/DDBJ databases">
        <title>Dyadobacter AR-3-6 sp. nov., isolated from arctic soil.</title>
        <authorList>
            <person name="Chaudhary D.K."/>
        </authorList>
    </citation>
    <scope>NUCLEOTIDE SEQUENCE [LARGE SCALE GENOMIC DNA]</scope>
    <source>
        <strain evidence="1 2">AR-3-6</strain>
    </source>
</reference>
<dbReference type="Proteomes" id="UP000294850">
    <property type="component" value="Unassembled WGS sequence"/>
</dbReference>
<comment type="caution">
    <text evidence="1">The sequence shown here is derived from an EMBL/GenBank/DDBJ whole genome shotgun (WGS) entry which is preliminary data.</text>
</comment>
<accession>A0A4R5DIC7</accession>
<gene>
    <name evidence="1" type="ORF">E0F88_27930</name>
</gene>
<protein>
    <submittedName>
        <fullName evidence="1">Uncharacterized protein</fullName>
    </submittedName>
</protein>
<evidence type="ECO:0000313" key="1">
    <source>
        <dbReference type="EMBL" id="TDE10515.1"/>
    </source>
</evidence>
<dbReference type="AlphaFoldDB" id="A0A4R5DIC7"/>
<sequence>MSLPNQQDQFREKLAAWLGITYDELEEYGEDVEALDNYSEVEDYDYFIQFSEVTPSEILTKMDRIGEDNIVYFNLEELE</sequence>
<dbReference type="RefSeq" id="WP_131961637.1">
    <property type="nucleotide sequence ID" value="NZ_SMFL01000015.1"/>
</dbReference>